<accession>A0ABR1NSZ2</accession>
<evidence type="ECO:0000313" key="2">
    <source>
        <dbReference type="Proteomes" id="UP001430848"/>
    </source>
</evidence>
<dbReference type="Proteomes" id="UP001430848">
    <property type="component" value="Unassembled WGS sequence"/>
</dbReference>
<protein>
    <recommendedName>
        <fullName evidence="3">F-box domain-containing protein</fullName>
    </recommendedName>
</protein>
<comment type="caution">
    <text evidence="1">The sequence shown here is derived from an EMBL/GenBank/DDBJ whole genome shotgun (WGS) entry which is preliminary data.</text>
</comment>
<keyword evidence="2" id="KW-1185">Reference proteome</keyword>
<reference evidence="1 2" key="1">
    <citation type="submission" date="2024-02" db="EMBL/GenBank/DDBJ databases">
        <title>De novo assembly and annotation of 12 fungi associated with fruit tree decline syndrome in Ontario, Canada.</title>
        <authorList>
            <person name="Sulman M."/>
            <person name="Ellouze W."/>
            <person name="Ilyukhin E."/>
        </authorList>
    </citation>
    <scope>NUCLEOTIDE SEQUENCE [LARGE SCALE GENOMIC DNA]</scope>
    <source>
        <strain evidence="1 2">M169</strain>
    </source>
</reference>
<evidence type="ECO:0008006" key="3">
    <source>
        <dbReference type="Google" id="ProtNLM"/>
    </source>
</evidence>
<organism evidence="1 2">
    <name type="scientific">Diaporthe eres</name>
    <name type="common">Phomopsis oblonga</name>
    <dbReference type="NCBI Taxonomy" id="83184"/>
    <lineage>
        <taxon>Eukaryota</taxon>
        <taxon>Fungi</taxon>
        <taxon>Dikarya</taxon>
        <taxon>Ascomycota</taxon>
        <taxon>Pezizomycotina</taxon>
        <taxon>Sordariomycetes</taxon>
        <taxon>Sordariomycetidae</taxon>
        <taxon>Diaporthales</taxon>
        <taxon>Diaporthaceae</taxon>
        <taxon>Diaporthe</taxon>
        <taxon>Diaporthe eres species complex</taxon>
    </lineage>
</organism>
<evidence type="ECO:0000313" key="1">
    <source>
        <dbReference type="EMBL" id="KAK7713918.1"/>
    </source>
</evidence>
<proteinExistence type="predicted"/>
<sequence length="250" mass="29220">MARAKKRRPRKKVVPPPLVAFPFMRLPPEIRLMVYDSAMPDEIRLSSRKGSSGLPPTIRALMRVKIIRDELIPHLFGRYHFEWTNVQWDYEWDCFKRQVVPYINSLSYRFTQSVSVPRIESSYKPLECFLRWARWRSLRAHLHPWNLKHLTLVEAGERCVFILGRQPPYRAAADVSHGPDRFLTNARVVPGLDSLRIVLKDHASEEAVKAFLERCASCEIDGRIGYCPYGQEKVSEWFRLQDNQVVRMAG</sequence>
<dbReference type="EMBL" id="JAKNSF020000120">
    <property type="protein sequence ID" value="KAK7713918.1"/>
    <property type="molecule type" value="Genomic_DNA"/>
</dbReference>
<gene>
    <name evidence="1" type="ORF">SLS63_011870</name>
</gene>
<name>A0ABR1NSZ2_DIAER</name>